<protein>
    <submittedName>
        <fullName evidence="3">Adenylate/guanylate cyclase domain-containing protein</fullName>
    </submittedName>
</protein>
<evidence type="ECO:0000259" key="2">
    <source>
        <dbReference type="PROSITE" id="PS50125"/>
    </source>
</evidence>
<gene>
    <name evidence="3" type="ORF">ACFFGN_35870</name>
</gene>
<dbReference type="InterPro" id="IPR029787">
    <property type="entry name" value="Nucleotide_cyclase"/>
</dbReference>
<dbReference type="SMART" id="SM00044">
    <property type="entry name" value="CYCc"/>
    <property type="match status" value="1"/>
</dbReference>
<comment type="similarity">
    <text evidence="1">Belongs to the adenylyl cyclase class-3 family.</text>
</comment>
<dbReference type="RefSeq" id="WP_380057683.1">
    <property type="nucleotide sequence ID" value="NZ_JBHLTC010000057.1"/>
</dbReference>
<dbReference type="CDD" id="cd07302">
    <property type="entry name" value="CHD"/>
    <property type="match status" value="1"/>
</dbReference>
<sequence>MGIPDEPPAVPALDEVQREFEQTLLGGERKFTRLEVSARAGISSERAEQMWRALGFATVPDDEIAFTDGDVEALRLVAALEDDGFIDPAIESSLARKLGQTQSRLASWQSAMFLDLLAESKLPPKEATEVASLLLPAMERLQTYVWRRHLAAAAGRSVAGSHELAKGVRVIGFADIVSYTRLTRRLSETELGELIERFEGLAADVVALHGGRVIKSIGDEVLFAADHPAEGAAIALALQDRISALDGMPELRIGMAYGSILIRLGDVYGEVVNLASRLTSEAKPGRVLVDRELAAALDGHPSYHLRRLRRVHVRGYSHLAPYALQRAAD</sequence>
<accession>A0ABV6R0X1</accession>
<evidence type="ECO:0000256" key="1">
    <source>
        <dbReference type="ARBA" id="ARBA00005381"/>
    </source>
</evidence>
<dbReference type="PANTHER" id="PTHR43081">
    <property type="entry name" value="ADENYLATE CYCLASE, TERMINAL-DIFFERENTIATION SPECIFIC-RELATED"/>
    <property type="match status" value="1"/>
</dbReference>
<keyword evidence="4" id="KW-1185">Reference proteome</keyword>
<dbReference type="Pfam" id="PF00211">
    <property type="entry name" value="Guanylate_cyc"/>
    <property type="match status" value="1"/>
</dbReference>
<feature type="domain" description="Guanylate cyclase" evidence="2">
    <location>
        <begin position="170"/>
        <end position="279"/>
    </location>
</feature>
<dbReference type="PROSITE" id="PS50125">
    <property type="entry name" value="GUANYLATE_CYCLASE_2"/>
    <property type="match status" value="1"/>
</dbReference>
<dbReference type="InterPro" id="IPR050697">
    <property type="entry name" value="Adenylyl/Guanylyl_Cyclase_3/4"/>
</dbReference>
<dbReference type="InterPro" id="IPR001054">
    <property type="entry name" value="A/G_cyclase"/>
</dbReference>
<dbReference type="SUPFAM" id="SSF55073">
    <property type="entry name" value="Nucleotide cyclase"/>
    <property type="match status" value="1"/>
</dbReference>
<dbReference type="Gene3D" id="3.30.70.1230">
    <property type="entry name" value="Nucleotide cyclase"/>
    <property type="match status" value="1"/>
</dbReference>
<evidence type="ECO:0000313" key="4">
    <source>
        <dbReference type="Proteomes" id="UP001589890"/>
    </source>
</evidence>
<reference evidence="3 4" key="1">
    <citation type="submission" date="2024-09" db="EMBL/GenBank/DDBJ databases">
        <authorList>
            <person name="Sun Q."/>
            <person name="Mori K."/>
        </authorList>
    </citation>
    <scope>NUCLEOTIDE SEQUENCE [LARGE SCALE GENOMIC DNA]</scope>
    <source>
        <strain evidence="3 4">CGMCC 1.15906</strain>
    </source>
</reference>
<dbReference type="EMBL" id="JBHLTC010000057">
    <property type="protein sequence ID" value="MFC0629497.1"/>
    <property type="molecule type" value="Genomic_DNA"/>
</dbReference>
<proteinExistence type="inferred from homology"/>
<dbReference type="PANTHER" id="PTHR43081:SF1">
    <property type="entry name" value="ADENYLATE CYCLASE, TERMINAL-DIFFERENTIATION SPECIFIC"/>
    <property type="match status" value="1"/>
</dbReference>
<organism evidence="3 4">
    <name type="scientific">Kribbella deserti</name>
    <dbReference type="NCBI Taxonomy" id="1926257"/>
    <lineage>
        <taxon>Bacteria</taxon>
        <taxon>Bacillati</taxon>
        <taxon>Actinomycetota</taxon>
        <taxon>Actinomycetes</taxon>
        <taxon>Propionibacteriales</taxon>
        <taxon>Kribbellaceae</taxon>
        <taxon>Kribbella</taxon>
    </lineage>
</organism>
<dbReference type="Proteomes" id="UP001589890">
    <property type="component" value="Unassembled WGS sequence"/>
</dbReference>
<comment type="caution">
    <text evidence="3">The sequence shown here is derived from an EMBL/GenBank/DDBJ whole genome shotgun (WGS) entry which is preliminary data.</text>
</comment>
<evidence type="ECO:0000313" key="3">
    <source>
        <dbReference type="EMBL" id="MFC0629497.1"/>
    </source>
</evidence>
<name>A0ABV6R0X1_9ACTN</name>